<keyword evidence="5" id="KW-1185">Reference proteome</keyword>
<feature type="transmembrane region" description="Helical" evidence="2">
    <location>
        <begin position="239"/>
        <end position="256"/>
    </location>
</feature>
<evidence type="ECO:0000256" key="1">
    <source>
        <dbReference type="PROSITE-ProRule" id="PRU01360"/>
    </source>
</evidence>
<dbReference type="CDD" id="cd07341">
    <property type="entry name" value="M56_BlaR1_MecR1_like"/>
    <property type="match status" value="1"/>
</dbReference>
<dbReference type="InterPro" id="IPR039426">
    <property type="entry name" value="TonB-dep_rcpt-like"/>
</dbReference>
<keyword evidence="1" id="KW-0998">Cell outer membrane</keyword>
<keyword evidence="1 2" id="KW-0812">Transmembrane</keyword>
<dbReference type="RefSeq" id="WP_249655832.1">
    <property type="nucleotide sequence ID" value="NZ_JAMFMA010000001.1"/>
</dbReference>
<sequence>MKKETFFDGNRWFLLSGIAFALFAPFISITEVVILDSNLFSGATINNALTTGTSTAPSTFNWNTTLLVLYLAGVLVFGLRLLVQLWTINHMITNGKLLREQSFYHVQTQKTISPFSFFKYLFYHKDTFNPSELKSIIAHEKVHAREYHSLDILIMESLVIFLWFNPLVWLYRTCLKQNLEFLADAKSCTTGEGKTFYQYLMLKQVMGPKSMTLANPFYSSLIKKRIVMLNQNHSKKTRMLKMLVVFPALTLFLMAFNTKTVYKNEIAQDNVHPNIAQDNSISVVIDKDTSDAELERIKSDLQKENVDFSYTVVHNSNNEIIGIDLHISGRGKDGDNFTGSYSSNSNSPISPISMYYDGPSNSVSFGNSSYKNIQVHSADNHASVNVRVDSENGHNVEVHEDMNHDTEKEGHVIIERLSEDGNTENNIMIKHGDQHDEMEFSGNDRNLIFNYDGTDKPLFYVNGKKTTKKEVEKLTPHDIETIEVLKGESATKKYGKKAKNGVVEITTKKRNQ</sequence>
<feature type="domain" description="Peptidase M56" evidence="3">
    <location>
        <begin position="126"/>
        <end position="229"/>
    </location>
</feature>
<dbReference type="Proteomes" id="UP001203607">
    <property type="component" value="Unassembled WGS sequence"/>
</dbReference>
<dbReference type="PROSITE" id="PS52016">
    <property type="entry name" value="TONB_DEPENDENT_REC_3"/>
    <property type="match status" value="1"/>
</dbReference>
<dbReference type="InterPro" id="IPR008756">
    <property type="entry name" value="Peptidase_M56"/>
</dbReference>
<comment type="caution">
    <text evidence="4">The sequence shown here is derived from an EMBL/GenBank/DDBJ whole genome shotgun (WGS) entry which is preliminary data.</text>
</comment>
<reference evidence="4 5" key="1">
    <citation type="submission" date="2022-05" db="EMBL/GenBank/DDBJ databases">
        <authorList>
            <person name="Park J.-S."/>
        </authorList>
    </citation>
    <scope>NUCLEOTIDE SEQUENCE [LARGE SCALE GENOMIC DNA]</scope>
    <source>
        <strain evidence="4 5">2012CJ35-5</strain>
    </source>
</reference>
<comment type="similarity">
    <text evidence="1">Belongs to the TonB-dependent receptor family.</text>
</comment>
<dbReference type="InterPro" id="IPR052173">
    <property type="entry name" value="Beta-lactam_resp_regulator"/>
</dbReference>
<dbReference type="EMBL" id="JAMFMA010000001">
    <property type="protein sequence ID" value="MCL6272646.1"/>
    <property type="molecule type" value="Genomic_DNA"/>
</dbReference>
<evidence type="ECO:0000256" key="2">
    <source>
        <dbReference type="SAM" id="Phobius"/>
    </source>
</evidence>
<evidence type="ECO:0000313" key="4">
    <source>
        <dbReference type="EMBL" id="MCL6272646.1"/>
    </source>
</evidence>
<keyword evidence="1 2" id="KW-0472">Membrane</keyword>
<organism evidence="4 5">
    <name type="scientific">Flagellimonas spongiicola</name>
    <dbReference type="NCBI Taxonomy" id="2942208"/>
    <lineage>
        <taxon>Bacteria</taxon>
        <taxon>Pseudomonadati</taxon>
        <taxon>Bacteroidota</taxon>
        <taxon>Flavobacteriia</taxon>
        <taxon>Flavobacteriales</taxon>
        <taxon>Flavobacteriaceae</taxon>
        <taxon>Flagellimonas</taxon>
    </lineage>
</organism>
<keyword evidence="1" id="KW-0813">Transport</keyword>
<dbReference type="PANTHER" id="PTHR34978:SF3">
    <property type="entry name" value="SLR0241 PROTEIN"/>
    <property type="match status" value="1"/>
</dbReference>
<dbReference type="Gene3D" id="2.170.130.10">
    <property type="entry name" value="TonB-dependent receptor, plug domain"/>
    <property type="match status" value="1"/>
</dbReference>
<feature type="transmembrane region" description="Helical" evidence="2">
    <location>
        <begin position="67"/>
        <end position="88"/>
    </location>
</feature>
<feature type="transmembrane region" description="Helical" evidence="2">
    <location>
        <begin position="12"/>
        <end position="35"/>
    </location>
</feature>
<keyword evidence="1" id="KW-1134">Transmembrane beta strand</keyword>
<comment type="subcellular location">
    <subcellularLocation>
        <location evidence="1">Cell outer membrane</location>
        <topology evidence="1">Multi-pass membrane protein</topology>
    </subcellularLocation>
</comment>
<dbReference type="SUPFAM" id="SSF56935">
    <property type="entry name" value="Porins"/>
    <property type="match status" value="1"/>
</dbReference>
<dbReference type="Pfam" id="PF05569">
    <property type="entry name" value="Peptidase_M56"/>
    <property type="match status" value="1"/>
</dbReference>
<keyword evidence="2" id="KW-1133">Transmembrane helix</keyword>
<dbReference type="InterPro" id="IPR037066">
    <property type="entry name" value="Plug_dom_sf"/>
</dbReference>
<evidence type="ECO:0000313" key="5">
    <source>
        <dbReference type="Proteomes" id="UP001203607"/>
    </source>
</evidence>
<dbReference type="PANTHER" id="PTHR34978">
    <property type="entry name" value="POSSIBLE SENSOR-TRANSDUCER PROTEIN BLAR"/>
    <property type="match status" value="1"/>
</dbReference>
<protein>
    <submittedName>
        <fullName evidence="4">M56 family metallopeptidase</fullName>
    </submittedName>
</protein>
<proteinExistence type="inferred from homology"/>
<gene>
    <name evidence="4" type="ORF">M3P19_01435</name>
</gene>
<name>A0ABT0PN35_9FLAO</name>
<accession>A0ABT0PN35</accession>
<evidence type="ECO:0000259" key="3">
    <source>
        <dbReference type="Pfam" id="PF05569"/>
    </source>
</evidence>